<evidence type="ECO:0000256" key="4">
    <source>
        <dbReference type="ARBA" id="ARBA00022490"/>
    </source>
</evidence>
<proteinExistence type="predicted"/>
<dbReference type="PROSITE" id="PS00369">
    <property type="entry name" value="PTS_HPR_HIS"/>
    <property type="match status" value="1"/>
</dbReference>
<dbReference type="STRING" id="1120976.SAMN03080606_02490"/>
<dbReference type="EMBL" id="FMUS01000016">
    <property type="protein sequence ID" value="SCY78880.1"/>
    <property type="molecule type" value="Genomic_DNA"/>
</dbReference>
<comment type="function">
    <text evidence="1">General (non sugar-specific) component of the phosphoenolpyruvate-dependent sugar phosphotransferase system (sugar PTS). This major carbohydrate active-transport system catalyzes the phosphorylation of incoming sugar substrates concomitantly with their translocation across the cell membrane. The phosphoryl group from phosphoenolpyruvate (PEP) is transferred to the phosphoryl carrier protein HPr by enzyme I. Phospho-HPr then transfers it to the PTS EIIA domain.</text>
</comment>
<evidence type="ECO:0000313" key="8">
    <source>
        <dbReference type="Proteomes" id="UP000198636"/>
    </source>
</evidence>
<dbReference type="NCBIfam" id="TIGR01003">
    <property type="entry name" value="PTS_HPr_family"/>
    <property type="match status" value="1"/>
</dbReference>
<evidence type="ECO:0000256" key="2">
    <source>
        <dbReference type="ARBA" id="ARBA00004496"/>
    </source>
</evidence>
<comment type="subcellular location">
    <subcellularLocation>
        <location evidence="2">Cytoplasm</location>
    </subcellularLocation>
</comment>
<keyword evidence="8" id="KW-1185">Reference proteome</keyword>
<reference evidence="7 8" key="1">
    <citation type="submission" date="2016-10" db="EMBL/GenBank/DDBJ databases">
        <authorList>
            <person name="de Groot N.N."/>
        </authorList>
    </citation>
    <scope>NUCLEOTIDE SEQUENCE [LARGE SCALE GENOMIC DNA]</scope>
    <source>
        <strain evidence="7 8">DSM 18978</strain>
    </source>
</reference>
<evidence type="ECO:0000259" key="6">
    <source>
        <dbReference type="Pfam" id="PF00381"/>
    </source>
</evidence>
<dbReference type="OrthoDB" id="9809047at2"/>
<dbReference type="GO" id="GO:0005737">
    <property type="term" value="C:cytoplasm"/>
    <property type="evidence" value="ECO:0007669"/>
    <property type="project" value="UniProtKB-SubCell"/>
</dbReference>
<dbReference type="Proteomes" id="UP000198636">
    <property type="component" value="Unassembled WGS sequence"/>
</dbReference>
<dbReference type="PRINTS" id="PR00107">
    <property type="entry name" value="PHOSPHOCPHPR"/>
</dbReference>
<dbReference type="SUPFAM" id="SSF55594">
    <property type="entry name" value="HPr-like"/>
    <property type="match status" value="1"/>
</dbReference>
<dbReference type="InterPro" id="IPR035895">
    <property type="entry name" value="HPr-like_sf"/>
</dbReference>
<dbReference type="CDD" id="cd00367">
    <property type="entry name" value="PTS-HPr_like"/>
    <property type="match status" value="1"/>
</dbReference>
<dbReference type="InterPro" id="IPR000032">
    <property type="entry name" value="HPr-like"/>
</dbReference>
<dbReference type="AlphaFoldDB" id="A0A1G5IT13"/>
<accession>A0A1G5IT13</accession>
<keyword evidence="4" id="KW-0963">Cytoplasm</keyword>
<dbReference type="GO" id="GO:0009401">
    <property type="term" value="P:phosphoenolpyruvate-dependent sugar phosphotransferase system"/>
    <property type="evidence" value="ECO:0007669"/>
    <property type="project" value="UniProtKB-KW"/>
</dbReference>
<evidence type="ECO:0000256" key="3">
    <source>
        <dbReference type="ARBA" id="ARBA00020422"/>
    </source>
</evidence>
<feature type="domain" description="HPr" evidence="6">
    <location>
        <begin position="5"/>
        <end position="82"/>
    </location>
</feature>
<dbReference type="InterPro" id="IPR050399">
    <property type="entry name" value="HPr"/>
</dbReference>
<dbReference type="Pfam" id="PF00381">
    <property type="entry name" value="PTS-HPr"/>
    <property type="match status" value="1"/>
</dbReference>
<dbReference type="Gene3D" id="3.30.1340.10">
    <property type="entry name" value="HPr-like"/>
    <property type="match status" value="1"/>
</dbReference>
<keyword evidence="5" id="KW-0598">Phosphotransferase system</keyword>
<dbReference type="RefSeq" id="WP_091543869.1">
    <property type="nucleotide sequence ID" value="NZ_FMUS01000016.1"/>
</dbReference>
<protein>
    <recommendedName>
        <fullName evidence="3">Phosphocarrier protein HPr</fullName>
    </recommendedName>
</protein>
<organism evidence="7 8">
    <name type="scientific">Alkaliphilus peptidifermentans DSM 18978</name>
    <dbReference type="NCBI Taxonomy" id="1120976"/>
    <lineage>
        <taxon>Bacteria</taxon>
        <taxon>Bacillati</taxon>
        <taxon>Bacillota</taxon>
        <taxon>Clostridia</taxon>
        <taxon>Peptostreptococcales</taxon>
        <taxon>Natronincolaceae</taxon>
        <taxon>Alkaliphilus</taxon>
    </lineage>
</organism>
<dbReference type="InterPro" id="IPR001020">
    <property type="entry name" value="PTS_HPr_His_P_site"/>
</dbReference>
<dbReference type="PANTHER" id="PTHR33705">
    <property type="entry name" value="PHOSPHOCARRIER PROTEIN HPR"/>
    <property type="match status" value="1"/>
</dbReference>
<name>A0A1G5IT13_9FIRM</name>
<evidence type="ECO:0000313" key="7">
    <source>
        <dbReference type="EMBL" id="SCY78880.1"/>
    </source>
</evidence>
<gene>
    <name evidence="7" type="ORF">SAMN03080606_02490</name>
</gene>
<evidence type="ECO:0000256" key="1">
    <source>
        <dbReference type="ARBA" id="ARBA00003681"/>
    </source>
</evidence>
<dbReference type="PANTHER" id="PTHR33705:SF2">
    <property type="entry name" value="PHOSPHOCARRIER PROTEIN NPR"/>
    <property type="match status" value="1"/>
</dbReference>
<sequence>MLEGVITIKTKLGIHARPASVLVKEAAKFNSDIFIIKDGNKFNAKSIMNLIGMAAKHGDEISIRVSGTDEEAAFEAITAIIKDGLGE</sequence>
<evidence type="ECO:0000256" key="5">
    <source>
        <dbReference type="ARBA" id="ARBA00022683"/>
    </source>
</evidence>